<comment type="similarity">
    <text evidence="7">Belongs to the methyl-accepting chemotaxis (MCP) protein family.</text>
</comment>
<evidence type="ECO:0000259" key="10">
    <source>
        <dbReference type="PROSITE" id="PS50111"/>
    </source>
</evidence>
<protein>
    <submittedName>
        <fullName evidence="12">Ribose and galactose chemoreceptor protein</fullName>
    </submittedName>
</protein>
<keyword evidence="13" id="KW-1185">Reference proteome</keyword>
<dbReference type="EMBL" id="CYPW01000027">
    <property type="protein sequence ID" value="CUH53480.1"/>
    <property type="molecule type" value="Genomic_DNA"/>
</dbReference>
<proteinExistence type="inferred from homology"/>
<dbReference type="PROSITE" id="PS50111">
    <property type="entry name" value="CHEMOTAXIS_TRANSDUC_2"/>
    <property type="match status" value="1"/>
</dbReference>
<evidence type="ECO:0000256" key="7">
    <source>
        <dbReference type="ARBA" id="ARBA00029447"/>
    </source>
</evidence>
<dbReference type="FunFam" id="1.10.287.950:FF:000001">
    <property type="entry name" value="Methyl-accepting chemotaxis sensory transducer"/>
    <property type="match status" value="1"/>
</dbReference>
<dbReference type="Pfam" id="PF00672">
    <property type="entry name" value="HAMP"/>
    <property type="match status" value="1"/>
</dbReference>
<evidence type="ECO:0000256" key="8">
    <source>
        <dbReference type="PROSITE-ProRule" id="PRU00284"/>
    </source>
</evidence>
<evidence type="ECO:0000256" key="6">
    <source>
        <dbReference type="ARBA" id="ARBA00023136"/>
    </source>
</evidence>
<dbReference type="PANTHER" id="PTHR43531:SF11">
    <property type="entry name" value="METHYL-ACCEPTING CHEMOTAXIS PROTEIN 3"/>
    <property type="match status" value="1"/>
</dbReference>
<keyword evidence="5 9" id="KW-1133">Transmembrane helix</keyword>
<comment type="subcellular location">
    <subcellularLocation>
        <location evidence="1">Cell membrane</location>
        <topology evidence="1">Multi-pass membrane protein</topology>
    </subcellularLocation>
</comment>
<name>A0A0P1ESG5_9RHOB</name>
<evidence type="ECO:0000256" key="2">
    <source>
        <dbReference type="ARBA" id="ARBA00022475"/>
    </source>
</evidence>
<evidence type="ECO:0000256" key="3">
    <source>
        <dbReference type="ARBA" id="ARBA00022500"/>
    </source>
</evidence>
<evidence type="ECO:0000256" key="1">
    <source>
        <dbReference type="ARBA" id="ARBA00004651"/>
    </source>
</evidence>
<dbReference type="Pfam" id="PF02743">
    <property type="entry name" value="dCache_1"/>
    <property type="match status" value="1"/>
</dbReference>
<dbReference type="Gene3D" id="6.10.340.10">
    <property type="match status" value="1"/>
</dbReference>
<feature type="domain" description="HAMP" evidence="11">
    <location>
        <begin position="428"/>
        <end position="480"/>
    </location>
</feature>
<dbReference type="OrthoDB" id="5349256at2"/>
<dbReference type="InterPro" id="IPR003660">
    <property type="entry name" value="HAMP_dom"/>
</dbReference>
<dbReference type="Proteomes" id="UP000054823">
    <property type="component" value="Unassembled WGS sequence"/>
</dbReference>
<dbReference type="RefSeq" id="WP_058240632.1">
    <property type="nucleotide sequence ID" value="NZ_CYPW01000027.1"/>
</dbReference>
<evidence type="ECO:0000256" key="9">
    <source>
        <dbReference type="SAM" id="Phobius"/>
    </source>
</evidence>
<dbReference type="GO" id="GO:0005886">
    <property type="term" value="C:plasma membrane"/>
    <property type="evidence" value="ECO:0007669"/>
    <property type="project" value="UniProtKB-SubCell"/>
</dbReference>
<dbReference type="AlphaFoldDB" id="A0A0P1ESG5"/>
<dbReference type="GO" id="GO:0006935">
    <property type="term" value="P:chemotaxis"/>
    <property type="evidence" value="ECO:0007669"/>
    <property type="project" value="UniProtKB-KW"/>
</dbReference>
<reference evidence="12 13" key="1">
    <citation type="submission" date="2015-09" db="EMBL/GenBank/DDBJ databases">
        <authorList>
            <consortium name="Swine Surveillance"/>
        </authorList>
    </citation>
    <scope>NUCLEOTIDE SEQUENCE [LARGE SCALE GENOMIC DNA]</scope>
    <source>
        <strain evidence="12 13">CECT 7688</strain>
    </source>
</reference>
<dbReference type="InterPro" id="IPR051310">
    <property type="entry name" value="MCP_chemotaxis"/>
</dbReference>
<dbReference type="Gene3D" id="1.10.287.950">
    <property type="entry name" value="Methyl-accepting chemotaxis protein"/>
    <property type="match status" value="1"/>
</dbReference>
<evidence type="ECO:0000256" key="4">
    <source>
        <dbReference type="ARBA" id="ARBA00022692"/>
    </source>
</evidence>
<evidence type="ECO:0000313" key="12">
    <source>
        <dbReference type="EMBL" id="CUH53480.1"/>
    </source>
</evidence>
<dbReference type="GO" id="GO:0007165">
    <property type="term" value="P:signal transduction"/>
    <property type="evidence" value="ECO:0007669"/>
    <property type="project" value="UniProtKB-KW"/>
</dbReference>
<keyword evidence="6 9" id="KW-0472">Membrane</keyword>
<dbReference type="Gene3D" id="3.30.450.20">
    <property type="entry name" value="PAS domain"/>
    <property type="match status" value="1"/>
</dbReference>
<keyword evidence="4 9" id="KW-0812">Transmembrane</keyword>
<gene>
    <name evidence="12" type="primary">trg_5</name>
    <name evidence="12" type="ORF">SHM7688_02934</name>
</gene>
<dbReference type="PANTHER" id="PTHR43531">
    <property type="entry name" value="PROTEIN ICFG"/>
    <property type="match status" value="1"/>
</dbReference>
<feature type="domain" description="HAMP" evidence="11">
    <location>
        <begin position="365"/>
        <end position="418"/>
    </location>
</feature>
<feature type="transmembrane region" description="Helical" evidence="9">
    <location>
        <begin position="342"/>
        <end position="364"/>
    </location>
</feature>
<keyword evidence="2" id="KW-1003">Cell membrane</keyword>
<sequence length="773" mass="83767">MKFRDVKLAWKLPLAIAVPAVVLVSLSSALQLKQAASAIEKDHRFAYESFIHEKRDIVEEWLQDSRKGVGALAESFGVRAAVAEFTDGWSALGGSAEKTLRAQYITGNPHGADARSALVASSQPSEWTEAHQRHHVGLRSYIEAQHFYDMFLFDTAGSLIYSVRKEDDFARDFKAGKYADSGLGEVYRTALNMPAGEFAMTDISTYAPSAAPALFMAAPVFDGASKLGVVAIQVPMDEIEHLVAESELLGETGEVYLVDNFGRALTASRHDGGHDALETLPELEQIQLALSGSEAHFEHTTGLNGHDVVAETADVTIPNGKHWGMVLEIDRAEAMQFINKSIFVGIIELAITGVLLCLLVWFVLRGVIKRIEHLAGEMEEVGAQNYDQVIAGQDRGDEVGFISKTLAKLQVRLREGAEAQAREQEVQQTNQRVVDELSAELISLAQGDFRAHLKDDFPQEHQVLSTSLNQAVDGLSALVYSVRDTAESINHGAQEIAGSADELAHRTEAQAATLEQTAQALTEVTDGVQSSVKTVENVETTVRHARGRAEESGEVVTEAIAAMTAIEKSSNQIKQTVSVIDDIAFQTNLLALNAGVEAARAGEAGQGFAVVASEVRSLARRSAESAMEIKSLIESSGQQVERGVAMVGRTGDALTSIVGQVQEISDLVAEISKSSREQSVALTEINTGMTQLDQVTQGNAAMVEENNAASHMLRSDADKLIEHVRQFKINEVKPHATEVGVQEISEDAEEEESVEVAYVPQKKQVANEQWADF</sequence>
<evidence type="ECO:0000256" key="5">
    <source>
        <dbReference type="ARBA" id="ARBA00022989"/>
    </source>
</evidence>
<dbReference type="CDD" id="cd11386">
    <property type="entry name" value="MCP_signal"/>
    <property type="match status" value="1"/>
</dbReference>
<dbReference type="InterPro" id="IPR033479">
    <property type="entry name" value="dCache_1"/>
</dbReference>
<organism evidence="12 13">
    <name type="scientific">Shimia marina</name>
    <dbReference type="NCBI Taxonomy" id="321267"/>
    <lineage>
        <taxon>Bacteria</taxon>
        <taxon>Pseudomonadati</taxon>
        <taxon>Pseudomonadota</taxon>
        <taxon>Alphaproteobacteria</taxon>
        <taxon>Rhodobacterales</taxon>
        <taxon>Roseobacteraceae</taxon>
    </lineage>
</organism>
<evidence type="ECO:0000313" key="13">
    <source>
        <dbReference type="Proteomes" id="UP000054823"/>
    </source>
</evidence>
<dbReference type="PROSITE" id="PS50885">
    <property type="entry name" value="HAMP"/>
    <property type="match status" value="2"/>
</dbReference>
<dbReference type="InterPro" id="IPR004089">
    <property type="entry name" value="MCPsignal_dom"/>
</dbReference>
<dbReference type="SMART" id="SM00283">
    <property type="entry name" value="MA"/>
    <property type="match status" value="1"/>
</dbReference>
<dbReference type="SMART" id="SM00304">
    <property type="entry name" value="HAMP"/>
    <property type="match status" value="2"/>
</dbReference>
<dbReference type="STRING" id="321267.SHM7688_02934"/>
<dbReference type="Pfam" id="PF00015">
    <property type="entry name" value="MCPsignal"/>
    <property type="match status" value="1"/>
</dbReference>
<feature type="domain" description="Methyl-accepting transducer" evidence="10">
    <location>
        <begin position="485"/>
        <end position="714"/>
    </location>
</feature>
<accession>A0A0P1ESG5</accession>
<keyword evidence="3" id="KW-0145">Chemotaxis</keyword>
<evidence type="ECO:0000259" key="11">
    <source>
        <dbReference type="PROSITE" id="PS50885"/>
    </source>
</evidence>
<dbReference type="SUPFAM" id="SSF58104">
    <property type="entry name" value="Methyl-accepting chemotaxis protein (MCP) signaling domain"/>
    <property type="match status" value="1"/>
</dbReference>
<keyword evidence="12" id="KW-0675">Receptor</keyword>
<keyword evidence="8" id="KW-0807">Transducer</keyword>